<feature type="compositionally biased region" description="Basic and acidic residues" evidence="1">
    <location>
        <begin position="17"/>
        <end position="26"/>
    </location>
</feature>
<accession>A0A5N6LQ15</accession>
<name>A0A5N6LQ15_9ASTR</name>
<organism evidence="2 3">
    <name type="scientific">Mikania micrantha</name>
    <name type="common">bitter vine</name>
    <dbReference type="NCBI Taxonomy" id="192012"/>
    <lineage>
        <taxon>Eukaryota</taxon>
        <taxon>Viridiplantae</taxon>
        <taxon>Streptophyta</taxon>
        <taxon>Embryophyta</taxon>
        <taxon>Tracheophyta</taxon>
        <taxon>Spermatophyta</taxon>
        <taxon>Magnoliopsida</taxon>
        <taxon>eudicotyledons</taxon>
        <taxon>Gunneridae</taxon>
        <taxon>Pentapetalae</taxon>
        <taxon>asterids</taxon>
        <taxon>campanulids</taxon>
        <taxon>Asterales</taxon>
        <taxon>Asteraceae</taxon>
        <taxon>Asteroideae</taxon>
        <taxon>Heliantheae alliance</taxon>
        <taxon>Eupatorieae</taxon>
        <taxon>Mikania</taxon>
    </lineage>
</organism>
<dbReference type="AlphaFoldDB" id="A0A5N6LQ15"/>
<dbReference type="Proteomes" id="UP000326396">
    <property type="component" value="Linkage Group LG9"/>
</dbReference>
<keyword evidence="3" id="KW-1185">Reference proteome</keyword>
<evidence type="ECO:0000313" key="3">
    <source>
        <dbReference type="Proteomes" id="UP000326396"/>
    </source>
</evidence>
<sequence length="73" mass="8592">MMNVGENHARNGVMDFSESRNEEKSQSMELLDSSRYATKWLRILRGTRWTKISEILRISSRYAKPYLAPRRGD</sequence>
<feature type="region of interest" description="Disordered" evidence="1">
    <location>
        <begin position="1"/>
        <end position="28"/>
    </location>
</feature>
<reference evidence="2 3" key="1">
    <citation type="submission" date="2019-05" db="EMBL/GenBank/DDBJ databases">
        <title>Mikania micrantha, genome provides insights into the molecular mechanism of rapid growth.</title>
        <authorList>
            <person name="Liu B."/>
        </authorList>
    </citation>
    <scope>NUCLEOTIDE SEQUENCE [LARGE SCALE GENOMIC DNA]</scope>
    <source>
        <strain evidence="2">NLD-2019</strain>
        <tissue evidence="2">Leaf</tissue>
    </source>
</reference>
<evidence type="ECO:0000256" key="1">
    <source>
        <dbReference type="SAM" id="MobiDB-lite"/>
    </source>
</evidence>
<protein>
    <submittedName>
        <fullName evidence="2">Uncharacterized protein</fullName>
    </submittedName>
</protein>
<evidence type="ECO:0000313" key="2">
    <source>
        <dbReference type="EMBL" id="KAD2394275.1"/>
    </source>
</evidence>
<dbReference type="EMBL" id="SZYD01000019">
    <property type="protein sequence ID" value="KAD2394275.1"/>
    <property type="molecule type" value="Genomic_DNA"/>
</dbReference>
<proteinExistence type="predicted"/>
<comment type="caution">
    <text evidence="2">The sequence shown here is derived from an EMBL/GenBank/DDBJ whole genome shotgun (WGS) entry which is preliminary data.</text>
</comment>
<gene>
    <name evidence="2" type="ORF">E3N88_41252</name>
</gene>